<dbReference type="EMBL" id="CM046398">
    <property type="protein sequence ID" value="KAI8531395.1"/>
    <property type="molecule type" value="Genomic_DNA"/>
</dbReference>
<comment type="caution">
    <text evidence="1">The sequence shown here is derived from an EMBL/GenBank/DDBJ whole genome shotgun (WGS) entry which is preliminary data.</text>
</comment>
<reference evidence="1" key="1">
    <citation type="submission" date="2022-02" db="EMBL/GenBank/DDBJ databases">
        <title>Plant Genome Project.</title>
        <authorList>
            <person name="Zhang R.-G."/>
        </authorList>
    </citation>
    <scope>NUCLEOTIDE SEQUENCE</scope>
    <source>
        <strain evidence="1">AT1</strain>
    </source>
</reference>
<name>A0ACC0LRV4_RHOML</name>
<gene>
    <name evidence="1" type="ORF">RHMOL_Rhmol11G0133100</name>
</gene>
<organism evidence="1 2">
    <name type="scientific">Rhododendron molle</name>
    <name type="common">Chinese azalea</name>
    <name type="synonym">Azalea mollis</name>
    <dbReference type="NCBI Taxonomy" id="49168"/>
    <lineage>
        <taxon>Eukaryota</taxon>
        <taxon>Viridiplantae</taxon>
        <taxon>Streptophyta</taxon>
        <taxon>Embryophyta</taxon>
        <taxon>Tracheophyta</taxon>
        <taxon>Spermatophyta</taxon>
        <taxon>Magnoliopsida</taxon>
        <taxon>eudicotyledons</taxon>
        <taxon>Gunneridae</taxon>
        <taxon>Pentapetalae</taxon>
        <taxon>asterids</taxon>
        <taxon>Ericales</taxon>
        <taxon>Ericaceae</taxon>
        <taxon>Ericoideae</taxon>
        <taxon>Rhodoreae</taxon>
        <taxon>Rhododendron</taxon>
    </lineage>
</organism>
<sequence length="733" mass="80194">MVDGERESNGGGAECAGAVVDRSGDGSGMVVKNEPIEVEKAAGGSVNGSTIEVAVNGLAIDAENDPIEVENGADEAVNGLATEAENGAVDAVNGLAMDVENDRIEVEKGADKAANGFATEAENGAAGMGNGFKTEVETWAVGDGNSAGSSCEGLRTYKRRRLNKMASLEIKLPEDGNVSAETVSRLPDKDPIHIIEGKSVAFATPIESRFRFLTELNRNASIEEPFQGVQHDSSREQFNHPRMVSHTAMSSDDCPLNRWTKAVLEQMYQSLRDDCENEGGLQGCIQKALLSHPESSRRSAAKASVHSGDDNHKCSSRTECIANGTHDASRGNVNLMSNGPLSEPSHTNADACRRAFFDIAVSEKFAELCGLLLENFQGIKVHSFLDISLINSRMKQGAYESSPVLFHSDMQQLWTKLQNVGAEMVALGKNLSDKSRASCQEQFPMVESDSQTKPEQTEACGVYKVCACRRCGEMSNGRDCLVCDSCEELYHVSCIEPAVVEIPPKSWYCAKCTANGIGSPHGDCVVCEKLNASRNQDDEIEENSNGLSKHGVPLVKEGKTYPECNVCRNEVDNGDRFMVCGHSQCFHKYYHVKCLTKKQINTYGPCWYCPSCLCRACLTDCDDEKIVMCDGCDHAYHVYCMRPPRNSIPRGKWFCRKCDVGIQRIRKAKREYENIQSRLKKREGDKEGAFENHLIDRKESEGLINNSGGVDMLLTAAKTLKFEEKMAGVKTKS</sequence>
<accession>A0ACC0LRV4</accession>
<evidence type="ECO:0000313" key="2">
    <source>
        <dbReference type="Proteomes" id="UP001062846"/>
    </source>
</evidence>
<evidence type="ECO:0000313" key="1">
    <source>
        <dbReference type="EMBL" id="KAI8531395.1"/>
    </source>
</evidence>
<proteinExistence type="predicted"/>
<dbReference type="Proteomes" id="UP001062846">
    <property type="component" value="Chromosome 11"/>
</dbReference>
<protein>
    <submittedName>
        <fullName evidence="1">Uncharacterized protein</fullName>
    </submittedName>
</protein>
<keyword evidence="2" id="KW-1185">Reference proteome</keyword>